<dbReference type="EMBL" id="CP029190">
    <property type="protein sequence ID" value="QES50670.1"/>
    <property type="molecule type" value="Genomic_DNA"/>
</dbReference>
<feature type="region of interest" description="Disordered" evidence="1">
    <location>
        <begin position="191"/>
        <end position="312"/>
    </location>
</feature>
<feature type="compositionally biased region" description="Low complexity" evidence="1">
    <location>
        <begin position="383"/>
        <end position="399"/>
    </location>
</feature>
<feature type="region of interest" description="Disordered" evidence="1">
    <location>
        <begin position="348"/>
        <end position="432"/>
    </location>
</feature>
<sequence length="629" mass="62402">MNPGAAAAVAVAEAVRVKAAVAARTAVTVVPRRLSMIVLPVVMSVLRVLDEHSPSPGCQATDCRGFGTLEWPYVLSPGGMPPAWNGGAGRTGRPGRPGRHRGTGEWGMAEGGQGAERFARLMRELKERSGLSYGVLARKLHTSTSTLHRYCNGEAVPTEFAAVDRFARACGASPGEAVDLHRAWLLADARRRATPRSTPPTDSPPTAAPGGSRSARVGAEAEPGAGAGTPASPDAEPATAAGGAVAARREPGEAVAGPSGPSAEPVAGPSGPEAGPSAGGGASGGPSVELGPVAGGGVPGGPGVGAGEGDGALDEAVRGPWYRGRRAVAGAVVGVAAVALAAAGLAMAGQPDSGRPQAGSSPVAGPSAAPSSGHGTGNGMGAGTPTSPAPSGTGAATGPGPAPGPSAAPSPSTAAPTVSTPAPPPAPAPRTAVRSHVWANGCDHAYLLRQGPQAVPAPPVEADAPAWATARQAVHAGRQIVEVTVHGTGADAVVLQGLDVRVTARRTPPPWNVFLMSPGCGGSLTPAAFAVNLDAPRPLARPVAGHDGERPVPAPAFPLRVTAAEPVVLRIEASATGCDCDWYAELRWSSAAGSGVVRIDDNGRTLRTSAAPGRPRYGYAGELGRWSKD</sequence>
<evidence type="ECO:0000313" key="3">
    <source>
        <dbReference type="EMBL" id="QES50670.1"/>
    </source>
</evidence>
<organism evidence="3 4">
    <name type="scientific">Streptomyces venezuelae</name>
    <dbReference type="NCBI Taxonomy" id="54571"/>
    <lineage>
        <taxon>Bacteria</taxon>
        <taxon>Bacillati</taxon>
        <taxon>Actinomycetota</taxon>
        <taxon>Actinomycetes</taxon>
        <taxon>Kitasatosporales</taxon>
        <taxon>Streptomycetaceae</taxon>
        <taxon>Streptomyces</taxon>
    </lineage>
</organism>
<accession>A0A5P2D7X5</accession>
<dbReference type="SMART" id="SM00530">
    <property type="entry name" value="HTH_XRE"/>
    <property type="match status" value="1"/>
</dbReference>
<protein>
    <submittedName>
        <fullName evidence="3">Transcriptional regulator</fullName>
    </submittedName>
</protein>
<dbReference type="Proteomes" id="UP000325211">
    <property type="component" value="Chromosome"/>
</dbReference>
<reference evidence="3 4" key="1">
    <citation type="submission" date="2018-05" db="EMBL/GenBank/DDBJ databases">
        <title>Streptomyces venezuelae.</title>
        <authorList>
            <person name="Kim W."/>
            <person name="Lee N."/>
            <person name="Cho B.-K."/>
        </authorList>
    </citation>
    <scope>NUCLEOTIDE SEQUENCE [LARGE SCALE GENOMIC DNA]</scope>
    <source>
        <strain evidence="3 4">ATCC 21782</strain>
    </source>
</reference>
<evidence type="ECO:0000256" key="1">
    <source>
        <dbReference type="SAM" id="MobiDB-lite"/>
    </source>
</evidence>
<dbReference type="InterPro" id="IPR010982">
    <property type="entry name" value="Lambda_DNA-bd_dom_sf"/>
</dbReference>
<dbReference type="InterPro" id="IPR001387">
    <property type="entry name" value="Cro/C1-type_HTH"/>
</dbReference>
<evidence type="ECO:0000313" key="4">
    <source>
        <dbReference type="Proteomes" id="UP000325211"/>
    </source>
</evidence>
<dbReference type="SUPFAM" id="SSF47413">
    <property type="entry name" value="lambda repressor-like DNA-binding domains"/>
    <property type="match status" value="1"/>
</dbReference>
<feature type="compositionally biased region" description="Low complexity" evidence="1">
    <location>
        <begin position="253"/>
        <end position="276"/>
    </location>
</feature>
<dbReference type="GO" id="GO:0003677">
    <property type="term" value="F:DNA binding"/>
    <property type="evidence" value="ECO:0007669"/>
    <property type="project" value="InterPro"/>
</dbReference>
<name>A0A5P2D7X5_STRVZ</name>
<feature type="region of interest" description="Disordered" evidence="1">
    <location>
        <begin position="88"/>
        <end position="110"/>
    </location>
</feature>
<feature type="compositionally biased region" description="Low complexity" evidence="1">
    <location>
        <begin position="409"/>
        <end position="420"/>
    </location>
</feature>
<dbReference type="CDD" id="cd00093">
    <property type="entry name" value="HTH_XRE"/>
    <property type="match status" value="1"/>
</dbReference>
<feature type="domain" description="HTH cro/C1-type" evidence="2">
    <location>
        <begin position="121"/>
        <end position="177"/>
    </location>
</feature>
<feature type="compositionally biased region" description="Gly residues" evidence="1">
    <location>
        <begin position="293"/>
        <end position="310"/>
    </location>
</feature>
<gene>
    <name evidence="3" type="ORF">DEJ50_25375</name>
</gene>
<evidence type="ECO:0000259" key="2">
    <source>
        <dbReference type="SMART" id="SM00530"/>
    </source>
</evidence>
<proteinExistence type="predicted"/>
<dbReference type="Pfam" id="PF13560">
    <property type="entry name" value="HTH_31"/>
    <property type="match status" value="1"/>
</dbReference>
<feature type="compositionally biased region" description="Low complexity" evidence="1">
    <location>
        <begin position="356"/>
        <end position="373"/>
    </location>
</feature>
<dbReference type="AlphaFoldDB" id="A0A5P2D7X5"/>
<feature type="compositionally biased region" description="Low complexity" evidence="1">
    <location>
        <begin position="218"/>
        <end position="246"/>
    </location>
</feature>
<feature type="compositionally biased region" description="Pro residues" evidence="1">
    <location>
        <begin position="197"/>
        <end position="207"/>
    </location>
</feature>
<dbReference type="OrthoDB" id="3359627at2"/>
<dbReference type="Gene3D" id="1.10.260.40">
    <property type="entry name" value="lambda repressor-like DNA-binding domains"/>
    <property type="match status" value="1"/>
</dbReference>